<sequence length="308" mass="32677">MANTVYDIIIIGGGPAGLTAALYGARSNLKVLVIEKMMPGGQAAITESIENYPGFPQGIAGFELGMKLHEQAGRFGAEMVVEEVVELQLAGQPKVVKTTQNTYEAKAVILATGAKNRALGCPGEEQFRGRGVSYCATCDGAFFTGKKVVVVGGGNSAVEEAVYLTKFAEKVTIIHRRDTLRADKVVQEKAFNEPKIDFLWNKVVVEITGQDQVTGVVVQDTVTGEKSTVATDGVFVFVGMEPQTALVAGQVELTEDGYIRADESTATNLPGVFAAGDVRKKPLRQVVTAVADGAVAAMAAEKYVENLK</sequence>
<dbReference type="EC" id="1.8.1.9" evidence="7"/>
<dbReference type="SUPFAM" id="SSF51905">
    <property type="entry name" value="FAD/NAD(P)-binding domain"/>
    <property type="match status" value="1"/>
</dbReference>
<gene>
    <name evidence="10" type="ORF">SAMN02745885_01348</name>
</gene>
<dbReference type="Proteomes" id="UP000189933">
    <property type="component" value="Unassembled WGS sequence"/>
</dbReference>
<dbReference type="InterPro" id="IPR036188">
    <property type="entry name" value="FAD/NAD-bd_sf"/>
</dbReference>
<dbReference type="GO" id="GO:0019430">
    <property type="term" value="P:removal of superoxide radicals"/>
    <property type="evidence" value="ECO:0007669"/>
    <property type="project" value="UniProtKB-UniRule"/>
</dbReference>
<protein>
    <recommendedName>
        <fullName evidence="7">Thioredoxin reductase</fullName>
        <ecNumber evidence="7">1.8.1.9</ecNumber>
    </recommendedName>
</protein>
<comment type="cofactor">
    <cofactor evidence="8">
        <name>FAD</name>
        <dbReference type="ChEBI" id="CHEBI:57692"/>
    </cofactor>
    <text evidence="8">Binds 1 FAD per subunit.</text>
</comment>
<evidence type="ECO:0000256" key="1">
    <source>
        <dbReference type="ARBA" id="ARBA00009333"/>
    </source>
</evidence>
<evidence type="ECO:0000313" key="10">
    <source>
        <dbReference type="EMBL" id="SJZ92737.1"/>
    </source>
</evidence>
<dbReference type="PANTHER" id="PTHR48105">
    <property type="entry name" value="THIOREDOXIN REDUCTASE 1-RELATED-RELATED"/>
    <property type="match status" value="1"/>
</dbReference>
<dbReference type="AlphaFoldDB" id="A0A1T4PNE8"/>
<proteinExistence type="inferred from homology"/>
<organism evidence="10 11">
    <name type="scientific">Carboxydocella sporoproducens DSM 16521</name>
    <dbReference type="NCBI Taxonomy" id="1121270"/>
    <lineage>
        <taxon>Bacteria</taxon>
        <taxon>Bacillati</taxon>
        <taxon>Bacillota</taxon>
        <taxon>Clostridia</taxon>
        <taxon>Eubacteriales</taxon>
        <taxon>Clostridiales Family XVI. Incertae Sedis</taxon>
        <taxon>Carboxydocella</taxon>
    </lineage>
</organism>
<evidence type="ECO:0000259" key="9">
    <source>
        <dbReference type="Pfam" id="PF07992"/>
    </source>
</evidence>
<dbReference type="EMBL" id="FUXM01000012">
    <property type="protein sequence ID" value="SJZ92737.1"/>
    <property type="molecule type" value="Genomic_DNA"/>
</dbReference>
<evidence type="ECO:0000256" key="3">
    <source>
        <dbReference type="ARBA" id="ARBA00022827"/>
    </source>
</evidence>
<keyword evidence="8" id="KW-0521">NADP</keyword>
<accession>A0A1T4PNE8</accession>
<dbReference type="InterPro" id="IPR023753">
    <property type="entry name" value="FAD/NAD-binding_dom"/>
</dbReference>
<dbReference type="NCBIfam" id="TIGR01292">
    <property type="entry name" value="TRX_reduct"/>
    <property type="match status" value="1"/>
</dbReference>
<keyword evidence="5" id="KW-1015">Disulfide bond</keyword>
<evidence type="ECO:0000256" key="5">
    <source>
        <dbReference type="ARBA" id="ARBA00023157"/>
    </source>
</evidence>
<evidence type="ECO:0000313" key="11">
    <source>
        <dbReference type="Proteomes" id="UP000189933"/>
    </source>
</evidence>
<dbReference type="GO" id="GO:0005737">
    <property type="term" value="C:cytoplasm"/>
    <property type="evidence" value="ECO:0007669"/>
    <property type="project" value="InterPro"/>
</dbReference>
<evidence type="ECO:0000256" key="2">
    <source>
        <dbReference type="ARBA" id="ARBA00022630"/>
    </source>
</evidence>
<dbReference type="Gene3D" id="3.50.50.60">
    <property type="entry name" value="FAD/NAD(P)-binding domain"/>
    <property type="match status" value="2"/>
</dbReference>
<keyword evidence="6 7" id="KW-0676">Redox-active center</keyword>
<comment type="similarity">
    <text evidence="1 7">Belongs to the class-II pyridine nucleotide-disulfide oxidoreductase family.</text>
</comment>
<name>A0A1T4PNE8_9FIRM</name>
<dbReference type="InterPro" id="IPR005982">
    <property type="entry name" value="Thioredox_Rdtase"/>
</dbReference>
<dbReference type="PRINTS" id="PR00368">
    <property type="entry name" value="FADPNR"/>
</dbReference>
<keyword evidence="11" id="KW-1185">Reference proteome</keyword>
<dbReference type="InterPro" id="IPR008255">
    <property type="entry name" value="Pyr_nucl-diS_OxRdtase_2_AS"/>
</dbReference>
<dbReference type="PRINTS" id="PR00469">
    <property type="entry name" value="PNDRDTASEII"/>
</dbReference>
<keyword evidence="2 7" id="KW-0285">Flavoprotein</keyword>
<keyword evidence="3 7" id="KW-0274">FAD</keyword>
<keyword evidence="4 7" id="KW-0560">Oxidoreductase</keyword>
<reference evidence="11" key="1">
    <citation type="submission" date="2017-02" db="EMBL/GenBank/DDBJ databases">
        <authorList>
            <person name="Varghese N."/>
            <person name="Submissions S."/>
        </authorList>
    </citation>
    <scope>NUCLEOTIDE SEQUENCE [LARGE SCALE GENOMIC DNA]</scope>
    <source>
        <strain evidence="11">DSM 16521</strain>
    </source>
</reference>
<dbReference type="PROSITE" id="PS00573">
    <property type="entry name" value="PYRIDINE_REDOX_2"/>
    <property type="match status" value="1"/>
</dbReference>
<evidence type="ECO:0000256" key="8">
    <source>
        <dbReference type="RuleBase" id="RU003881"/>
    </source>
</evidence>
<evidence type="ECO:0000256" key="4">
    <source>
        <dbReference type="ARBA" id="ARBA00023002"/>
    </source>
</evidence>
<dbReference type="GO" id="GO:0004791">
    <property type="term" value="F:thioredoxin-disulfide reductase (NADPH) activity"/>
    <property type="evidence" value="ECO:0007669"/>
    <property type="project" value="UniProtKB-UniRule"/>
</dbReference>
<evidence type="ECO:0000256" key="7">
    <source>
        <dbReference type="RuleBase" id="RU003880"/>
    </source>
</evidence>
<feature type="domain" description="FAD/NAD(P)-binding" evidence="9">
    <location>
        <begin position="6"/>
        <end position="293"/>
    </location>
</feature>
<comment type="subunit">
    <text evidence="7">Homodimer.</text>
</comment>
<dbReference type="Pfam" id="PF07992">
    <property type="entry name" value="Pyr_redox_2"/>
    <property type="match status" value="1"/>
</dbReference>
<dbReference type="InterPro" id="IPR050097">
    <property type="entry name" value="Ferredoxin-NADP_redctase_2"/>
</dbReference>
<comment type="catalytic activity">
    <reaction evidence="7">
        <text>[thioredoxin]-dithiol + NADP(+) = [thioredoxin]-disulfide + NADPH + H(+)</text>
        <dbReference type="Rhea" id="RHEA:20345"/>
        <dbReference type="Rhea" id="RHEA-COMP:10698"/>
        <dbReference type="Rhea" id="RHEA-COMP:10700"/>
        <dbReference type="ChEBI" id="CHEBI:15378"/>
        <dbReference type="ChEBI" id="CHEBI:29950"/>
        <dbReference type="ChEBI" id="CHEBI:50058"/>
        <dbReference type="ChEBI" id="CHEBI:57783"/>
        <dbReference type="ChEBI" id="CHEBI:58349"/>
        <dbReference type="EC" id="1.8.1.9"/>
    </reaction>
</comment>
<dbReference type="RefSeq" id="WP_078665426.1">
    <property type="nucleotide sequence ID" value="NZ_FUXM01000012.1"/>
</dbReference>
<dbReference type="OrthoDB" id="9806179at2"/>
<evidence type="ECO:0000256" key="6">
    <source>
        <dbReference type="ARBA" id="ARBA00023284"/>
    </source>
</evidence>